<comment type="caution">
    <text evidence="10">The sequence shown here is derived from an EMBL/GenBank/DDBJ whole genome shotgun (WGS) entry which is preliminary data.</text>
</comment>
<feature type="transmembrane region" description="Helical" evidence="8">
    <location>
        <begin position="107"/>
        <end position="124"/>
    </location>
</feature>
<dbReference type="AlphaFoldDB" id="A0A5J4FX69"/>
<feature type="transmembrane region" description="Helical" evidence="8">
    <location>
        <begin position="348"/>
        <end position="368"/>
    </location>
</feature>
<feature type="transmembrane region" description="Helical" evidence="8">
    <location>
        <begin position="177"/>
        <end position="197"/>
    </location>
</feature>
<evidence type="ECO:0000256" key="5">
    <source>
        <dbReference type="ARBA" id="ARBA00022692"/>
    </source>
</evidence>
<evidence type="ECO:0000259" key="9">
    <source>
        <dbReference type="Pfam" id="PF13231"/>
    </source>
</evidence>
<organism evidence="10 11">
    <name type="scientific">Patiriisocius marinistellae</name>
    <dbReference type="NCBI Taxonomy" id="2494560"/>
    <lineage>
        <taxon>Bacteria</taxon>
        <taxon>Pseudomonadati</taxon>
        <taxon>Bacteroidota</taxon>
        <taxon>Flavobacteriia</taxon>
        <taxon>Flavobacteriales</taxon>
        <taxon>Flavobacteriaceae</taxon>
        <taxon>Patiriisocius</taxon>
    </lineage>
</organism>
<feature type="transmembrane region" description="Helical" evidence="8">
    <location>
        <begin position="285"/>
        <end position="305"/>
    </location>
</feature>
<dbReference type="Proteomes" id="UP000326994">
    <property type="component" value="Unassembled WGS sequence"/>
</dbReference>
<feature type="transmembrane region" description="Helical" evidence="8">
    <location>
        <begin position="82"/>
        <end position="101"/>
    </location>
</feature>
<evidence type="ECO:0000256" key="4">
    <source>
        <dbReference type="ARBA" id="ARBA00022679"/>
    </source>
</evidence>
<sequence length="523" mass="61077">MEARNFATAREMLQDNNWLLTTLNGEPRYQKPPLPTWLTAISAGIFGLKSLFAMRLPAALITLVLVLTSYKLALKYTAHKTYSFISALILATSFYIVFSGRNGQWDIFTHGFMMVCIYQMYLFFTSEKRKYMHIIIAALFFGCSFMSKGPVSLYALLLPFLIAYGFTYKYQNFKSRIIPIVLFLVIALVLSGWWHYYTYIKDPETVLAITNKETGNWTSYNVRPFYYYWSFFTQSGIWTIPAFISLLYPYLKNRVFNKKAYLFTFLWTMASVVLLSIIPEKKSRYLLPVLIPLALNCGFYIEYLFRRFSEIRNKRETVPVYFNFGLIGLIGVVFPIIGFVFLKDANLGAKWIWFALLSITLFTLGLLIFKNLKLKKIRPVFFLTIAFIASITCFGLPLAKSTQVNPDYKAMSELREWQVENDNLPIYDLTFFTPEMIWDFGDTIPLFFDDEVNIIKNNKKFGILVAEHDEELFKETFVDGGNFRIEKITRYDMNPQPVGNRQHKTRLWRDFFVVTVTSKEIQE</sequence>
<dbReference type="Pfam" id="PF13231">
    <property type="entry name" value="PMT_2"/>
    <property type="match status" value="1"/>
</dbReference>
<feature type="transmembrane region" description="Helical" evidence="8">
    <location>
        <begin position="260"/>
        <end position="279"/>
    </location>
</feature>
<evidence type="ECO:0000313" key="10">
    <source>
        <dbReference type="EMBL" id="GEQ86840.1"/>
    </source>
</evidence>
<dbReference type="PANTHER" id="PTHR33908:SF3">
    <property type="entry name" value="UNDECAPRENYL PHOSPHATE-ALPHA-4-AMINO-4-DEOXY-L-ARABINOSE ARABINOSYL TRANSFERASE"/>
    <property type="match status" value="1"/>
</dbReference>
<keyword evidence="7 8" id="KW-0472">Membrane</keyword>
<feature type="transmembrane region" description="Helical" evidence="8">
    <location>
        <begin position="226"/>
        <end position="248"/>
    </location>
</feature>
<reference evidence="10 11" key="1">
    <citation type="submission" date="2019-08" db="EMBL/GenBank/DDBJ databases">
        <title>Ulvibacter marinistellae sp. nov., isolated from a starfish, Patiria pectinifera.</title>
        <authorList>
            <person name="Kawano K."/>
            <person name="Ushijima N."/>
            <person name="Kihara M."/>
            <person name="Itoh H."/>
        </authorList>
    </citation>
    <scope>NUCLEOTIDE SEQUENCE [LARGE SCALE GENOMIC DNA]</scope>
    <source>
        <strain evidence="10 11">KK4</strain>
    </source>
</reference>
<evidence type="ECO:0000256" key="2">
    <source>
        <dbReference type="ARBA" id="ARBA00022475"/>
    </source>
</evidence>
<evidence type="ECO:0000256" key="7">
    <source>
        <dbReference type="ARBA" id="ARBA00023136"/>
    </source>
</evidence>
<keyword evidence="11" id="KW-1185">Reference proteome</keyword>
<keyword evidence="5 8" id="KW-0812">Transmembrane</keyword>
<name>A0A5J4FX69_9FLAO</name>
<evidence type="ECO:0000256" key="3">
    <source>
        <dbReference type="ARBA" id="ARBA00022676"/>
    </source>
</evidence>
<dbReference type="PANTHER" id="PTHR33908">
    <property type="entry name" value="MANNOSYLTRANSFERASE YKCB-RELATED"/>
    <property type="match status" value="1"/>
</dbReference>
<evidence type="ECO:0000256" key="1">
    <source>
        <dbReference type="ARBA" id="ARBA00004651"/>
    </source>
</evidence>
<dbReference type="InterPro" id="IPR050297">
    <property type="entry name" value="LipidA_mod_glycosyltrf_83"/>
</dbReference>
<comment type="subcellular location">
    <subcellularLocation>
        <location evidence="1">Cell membrane</location>
        <topology evidence="1">Multi-pass membrane protein</topology>
    </subcellularLocation>
</comment>
<keyword evidence="4 10" id="KW-0808">Transferase</keyword>
<dbReference type="EMBL" id="BKCF01000004">
    <property type="protein sequence ID" value="GEQ86840.1"/>
    <property type="molecule type" value="Genomic_DNA"/>
</dbReference>
<dbReference type="GO" id="GO:0016763">
    <property type="term" value="F:pentosyltransferase activity"/>
    <property type="evidence" value="ECO:0007669"/>
    <property type="project" value="TreeGrafter"/>
</dbReference>
<dbReference type="InterPro" id="IPR038731">
    <property type="entry name" value="RgtA/B/C-like"/>
</dbReference>
<feature type="domain" description="Glycosyltransferase RgtA/B/C/D-like" evidence="9">
    <location>
        <begin position="31"/>
        <end position="190"/>
    </location>
</feature>
<dbReference type="GO" id="GO:0010041">
    <property type="term" value="P:response to iron(III) ion"/>
    <property type="evidence" value="ECO:0007669"/>
    <property type="project" value="TreeGrafter"/>
</dbReference>
<keyword evidence="2" id="KW-1003">Cell membrane</keyword>
<protein>
    <submittedName>
        <fullName evidence="10">Glycosyl transferase</fullName>
    </submittedName>
</protein>
<feature type="transmembrane region" description="Helical" evidence="8">
    <location>
        <begin position="153"/>
        <end position="170"/>
    </location>
</feature>
<feature type="transmembrane region" description="Helical" evidence="8">
    <location>
        <begin position="52"/>
        <end position="70"/>
    </location>
</feature>
<gene>
    <name evidence="10" type="ORF">ULMS_23480</name>
</gene>
<keyword evidence="6 8" id="KW-1133">Transmembrane helix</keyword>
<evidence type="ECO:0000256" key="8">
    <source>
        <dbReference type="SAM" id="Phobius"/>
    </source>
</evidence>
<feature type="transmembrane region" description="Helical" evidence="8">
    <location>
        <begin position="317"/>
        <end position="342"/>
    </location>
</feature>
<evidence type="ECO:0000256" key="6">
    <source>
        <dbReference type="ARBA" id="ARBA00022989"/>
    </source>
</evidence>
<dbReference type="GO" id="GO:0005886">
    <property type="term" value="C:plasma membrane"/>
    <property type="evidence" value="ECO:0007669"/>
    <property type="project" value="UniProtKB-SubCell"/>
</dbReference>
<accession>A0A5J4FX69</accession>
<keyword evidence="3" id="KW-0328">Glycosyltransferase</keyword>
<proteinExistence type="predicted"/>
<evidence type="ECO:0000313" key="11">
    <source>
        <dbReference type="Proteomes" id="UP000326994"/>
    </source>
</evidence>
<dbReference type="GO" id="GO:0009103">
    <property type="term" value="P:lipopolysaccharide biosynthetic process"/>
    <property type="evidence" value="ECO:0007669"/>
    <property type="project" value="UniProtKB-ARBA"/>
</dbReference>
<feature type="transmembrane region" description="Helical" evidence="8">
    <location>
        <begin position="380"/>
        <end position="399"/>
    </location>
</feature>